<evidence type="ECO:0000259" key="1">
    <source>
        <dbReference type="Pfam" id="PF08241"/>
    </source>
</evidence>
<dbReference type="Gene3D" id="2.20.25.10">
    <property type="match status" value="1"/>
</dbReference>
<gene>
    <name evidence="2" type="ORF">COV84_02730</name>
</gene>
<protein>
    <recommendedName>
        <fullName evidence="1">Methyltransferase type 11 domain-containing protein</fullName>
    </recommendedName>
</protein>
<dbReference type="EMBL" id="PCVO01000041">
    <property type="protein sequence ID" value="PIQ75159.1"/>
    <property type="molecule type" value="Genomic_DNA"/>
</dbReference>
<comment type="caution">
    <text evidence="2">The sequence shown here is derived from an EMBL/GenBank/DDBJ whole genome shotgun (WGS) entry which is preliminary data.</text>
</comment>
<evidence type="ECO:0000313" key="2">
    <source>
        <dbReference type="EMBL" id="PIQ75159.1"/>
    </source>
</evidence>
<sequence>MRIKKEFLDLLCCPKRNCRGNLFLVEQNSALKCSFCGDEYPVIDGIPVVFPNAAYSSELHKRHWDAEANAAAYAKKYDSYLKKEGVPWGIYTHISEMEAIKKLTKEVDLKGKTILDCGCGNGRLLTLYPEAGMKIGIDASLLLLQAAQKREPDFFFVCGQLEDMPFKDAIADFSVSVRVFQHLKVPEHAFAEMVRVTKPSGHVALELYNKLNLKELYKRFRMLKWMEKIKPWGLSYDRYYSFREIEKWCRDNFVKTQKYAGAGWGVNFYLFEPIKFRRLAPDWLQKFVYDIFLRIENAVGTWPFFSKTMEKVCIIGSLQAKPRRNLITKVADRMRTYFDVKRALRFEGILKDRNYCFVSDDKEHLTSVLYWFKRAQDATADSGIS</sequence>
<dbReference type="Pfam" id="PF03966">
    <property type="entry name" value="Trm112p"/>
    <property type="match status" value="1"/>
</dbReference>
<organism evidence="2 3">
    <name type="scientific">Candidatus Portnoybacteria bacterium CG11_big_fil_rev_8_21_14_0_20_40_15</name>
    <dbReference type="NCBI Taxonomy" id="1974817"/>
    <lineage>
        <taxon>Bacteria</taxon>
        <taxon>Candidatus Portnoyibacteriota</taxon>
    </lineage>
</organism>
<feature type="non-terminal residue" evidence="2">
    <location>
        <position position="385"/>
    </location>
</feature>
<evidence type="ECO:0000313" key="3">
    <source>
        <dbReference type="Proteomes" id="UP000229317"/>
    </source>
</evidence>
<dbReference type="CDD" id="cd02440">
    <property type="entry name" value="AdoMet_MTases"/>
    <property type="match status" value="1"/>
</dbReference>
<dbReference type="AlphaFoldDB" id="A0A2H0KSN5"/>
<reference evidence="2 3" key="1">
    <citation type="submission" date="2017-09" db="EMBL/GenBank/DDBJ databases">
        <title>Depth-based differentiation of microbial function through sediment-hosted aquifers and enrichment of novel symbionts in the deep terrestrial subsurface.</title>
        <authorList>
            <person name="Probst A.J."/>
            <person name="Ladd B."/>
            <person name="Jarett J.K."/>
            <person name="Geller-Mcgrath D.E."/>
            <person name="Sieber C.M."/>
            <person name="Emerson J.B."/>
            <person name="Anantharaman K."/>
            <person name="Thomas B.C."/>
            <person name="Malmstrom R."/>
            <person name="Stieglmeier M."/>
            <person name="Klingl A."/>
            <person name="Woyke T."/>
            <person name="Ryan C.M."/>
            <person name="Banfield J.F."/>
        </authorList>
    </citation>
    <scope>NUCLEOTIDE SEQUENCE [LARGE SCALE GENOMIC DNA]</scope>
    <source>
        <strain evidence="2">CG11_big_fil_rev_8_21_14_0_20_40_15</strain>
    </source>
</reference>
<dbReference type="Pfam" id="PF08241">
    <property type="entry name" value="Methyltransf_11"/>
    <property type="match status" value="1"/>
</dbReference>
<dbReference type="PANTHER" id="PTHR43591">
    <property type="entry name" value="METHYLTRANSFERASE"/>
    <property type="match status" value="1"/>
</dbReference>
<dbReference type="Gene3D" id="3.40.50.150">
    <property type="entry name" value="Vaccinia Virus protein VP39"/>
    <property type="match status" value="1"/>
</dbReference>
<dbReference type="InterPro" id="IPR013216">
    <property type="entry name" value="Methyltransf_11"/>
</dbReference>
<proteinExistence type="predicted"/>
<dbReference type="SUPFAM" id="SSF53335">
    <property type="entry name" value="S-adenosyl-L-methionine-dependent methyltransferases"/>
    <property type="match status" value="1"/>
</dbReference>
<dbReference type="PANTHER" id="PTHR43591:SF24">
    <property type="entry name" value="2-METHOXY-6-POLYPRENYL-1,4-BENZOQUINOL METHYLASE, MITOCHONDRIAL"/>
    <property type="match status" value="1"/>
</dbReference>
<feature type="domain" description="Methyltransferase type 11" evidence="1">
    <location>
        <begin position="115"/>
        <end position="204"/>
    </location>
</feature>
<dbReference type="InterPro" id="IPR029063">
    <property type="entry name" value="SAM-dependent_MTases_sf"/>
</dbReference>
<name>A0A2H0KSN5_9BACT</name>
<dbReference type="Proteomes" id="UP000229317">
    <property type="component" value="Unassembled WGS sequence"/>
</dbReference>
<dbReference type="InterPro" id="IPR005651">
    <property type="entry name" value="Trm112-like"/>
</dbReference>
<accession>A0A2H0KSN5</accession>
<dbReference type="SUPFAM" id="SSF158997">
    <property type="entry name" value="Trm112p-like"/>
    <property type="match status" value="1"/>
</dbReference>
<dbReference type="GO" id="GO:0008757">
    <property type="term" value="F:S-adenosylmethionine-dependent methyltransferase activity"/>
    <property type="evidence" value="ECO:0007669"/>
    <property type="project" value="InterPro"/>
</dbReference>